<gene>
    <name evidence="1" type="ORF">SKA53_01381</name>
</gene>
<dbReference type="EMBL" id="AAMS01000003">
    <property type="protein sequence ID" value="EAQ07006.1"/>
    <property type="molecule type" value="Genomic_DNA"/>
</dbReference>
<comment type="caution">
    <text evidence="1">The sequence shown here is derived from an EMBL/GenBank/DDBJ whole genome shotgun (WGS) entry which is preliminary data.</text>
</comment>
<dbReference type="Proteomes" id="UP000004507">
    <property type="component" value="Unassembled WGS sequence"/>
</dbReference>
<accession>A3V3E9</accession>
<sequence length="115" mass="12088">MTMTNPPDDMLSDLFAQARKLTPMPDDALIARVLADAARPLPVRHPQPSVWAQLRAMIGGWPALGGLATATVAGIWIGIAPPPLVADYAAALLDEPVSLGLSPEEFMIAGEFSDG</sequence>
<dbReference type="AlphaFoldDB" id="A3V3E9"/>
<keyword evidence="2" id="KW-1185">Reference proteome</keyword>
<dbReference type="OrthoDB" id="7863719at2"/>
<evidence type="ECO:0000313" key="2">
    <source>
        <dbReference type="Proteomes" id="UP000004507"/>
    </source>
</evidence>
<dbReference type="eggNOG" id="ENOG5033CSD">
    <property type="taxonomic scope" value="Bacteria"/>
</dbReference>
<protein>
    <recommendedName>
        <fullName evidence="3">Dihydroorotate dehydrogenase</fullName>
    </recommendedName>
</protein>
<dbReference type="HOGENOM" id="CLU_153863_1_0_5"/>
<proteinExistence type="predicted"/>
<name>A3V3E9_9RHOB</name>
<evidence type="ECO:0008006" key="3">
    <source>
        <dbReference type="Google" id="ProtNLM"/>
    </source>
</evidence>
<reference evidence="1 2" key="1">
    <citation type="submission" date="2006-01" db="EMBL/GenBank/DDBJ databases">
        <authorList>
            <person name="Hagstrom A."/>
            <person name="Ferriera S."/>
            <person name="Johnson J."/>
            <person name="Kravitz S."/>
            <person name="Halpern A."/>
            <person name="Remington K."/>
            <person name="Beeson K."/>
            <person name="Tran B."/>
            <person name="Rogers Y.-H."/>
            <person name="Friedman R."/>
            <person name="Venter J.C."/>
        </authorList>
    </citation>
    <scope>NUCLEOTIDE SEQUENCE [LARGE SCALE GENOMIC DNA]</scope>
    <source>
        <strain evidence="1 2">SKA53</strain>
    </source>
</reference>
<organism evidence="1 2">
    <name type="scientific">Yoonia vestfoldensis SKA53</name>
    <dbReference type="NCBI Taxonomy" id="314232"/>
    <lineage>
        <taxon>Bacteria</taxon>
        <taxon>Pseudomonadati</taxon>
        <taxon>Pseudomonadota</taxon>
        <taxon>Alphaproteobacteria</taxon>
        <taxon>Rhodobacterales</taxon>
        <taxon>Paracoccaceae</taxon>
        <taxon>Yoonia</taxon>
    </lineage>
</organism>
<evidence type="ECO:0000313" key="1">
    <source>
        <dbReference type="EMBL" id="EAQ07006.1"/>
    </source>
</evidence>
<dbReference type="STRING" id="314232.SKA53_01381"/>